<evidence type="ECO:0000313" key="2">
    <source>
        <dbReference type="Proteomes" id="UP000316500"/>
    </source>
</evidence>
<dbReference type="Proteomes" id="UP000316500">
    <property type="component" value="Unassembled WGS sequence"/>
</dbReference>
<dbReference type="SUPFAM" id="SSF55961">
    <property type="entry name" value="Bet v1-like"/>
    <property type="match status" value="1"/>
</dbReference>
<reference evidence="1 2" key="1">
    <citation type="submission" date="2019-07" db="EMBL/GenBank/DDBJ databases">
        <title>Diversity of Bacteria from Kongsfjorden, Arctic.</title>
        <authorList>
            <person name="Yu Y."/>
        </authorList>
    </citation>
    <scope>NUCLEOTIDE SEQUENCE [LARGE SCALE GENOMIC DNA]</scope>
    <source>
        <strain evidence="1 2">SM1928</strain>
    </source>
</reference>
<gene>
    <name evidence="1" type="ORF">FQP90_12960</name>
</gene>
<dbReference type="AlphaFoldDB" id="A0A558GYL0"/>
<dbReference type="Pfam" id="PF10604">
    <property type="entry name" value="Polyketide_cyc2"/>
    <property type="match status" value="1"/>
</dbReference>
<proteinExistence type="predicted"/>
<evidence type="ECO:0008006" key="3">
    <source>
        <dbReference type="Google" id="ProtNLM"/>
    </source>
</evidence>
<dbReference type="EMBL" id="VNFK01000009">
    <property type="protein sequence ID" value="TVU61973.1"/>
    <property type="molecule type" value="Genomic_DNA"/>
</dbReference>
<name>A0A558GYL0_PAENT</name>
<organism evidence="1 2">
    <name type="scientific">Paenarthrobacter nitroguajacolicus</name>
    <name type="common">Arthrobacter nitroguajacolicus</name>
    <dbReference type="NCBI Taxonomy" id="211146"/>
    <lineage>
        <taxon>Bacteria</taxon>
        <taxon>Bacillati</taxon>
        <taxon>Actinomycetota</taxon>
        <taxon>Actinomycetes</taxon>
        <taxon>Micrococcales</taxon>
        <taxon>Micrococcaceae</taxon>
        <taxon>Paenarthrobacter</taxon>
    </lineage>
</organism>
<dbReference type="OrthoDB" id="5951835at2"/>
<dbReference type="InterPro" id="IPR023393">
    <property type="entry name" value="START-like_dom_sf"/>
</dbReference>
<dbReference type="CDD" id="cd08865">
    <property type="entry name" value="SRPBCC_10"/>
    <property type="match status" value="1"/>
</dbReference>
<dbReference type="RefSeq" id="WP_144651076.1">
    <property type="nucleotide sequence ID" value="NZ_VNFK01000009.1"/>
</dbReference>
<protein>
    <recommendedName>
        <fullName evidence="3">SRPBCC family protein</fullName>
    </recommendedName>
</protein>
<accession>A0A558GYL0</accession>
<evidence type="ECO:0000313" key="1">
    <source>
        <dbReference type="EMBL" id="TVU61973.1"/>
    </source>
</evidence>
<comment type="caution">
    <text evidence="1">The sequence shown here is derived from an EMBL/GenBank/DDBJ whole genome shotgun (WGS) entry which is preliminary data.</text>
</comment>
<sequence length="147" mass="16481">MRRLQLETRTELMAPASKVFDFVSDHTNAPRWQSGIDEVRRITPGPIGVGTEHELTRRFAGMKVTARNRFIAYDPGRFVAFEIPSGRMTGVASYLVEPTGPDTCRLVSTVDFQVTGLARYAVPLLTVIFKRDDKKALATLKILMEHS</sequence>
<dbReference type="Gene3D" id="3.30.530.20">
    <property type="match status" value="1"/>
</dbReference>
<dbReference type="InterPro" id="IPR019587">
    <property type="entry name" value="Polyketide_cyclase/dehydratase"/>
</dbReference>